<organism evidence="1 2">
    <name type="scientific">Trichinella nativa</name>
    <dbReference type="NCBI Taxonomy" id="6335"/>
    <lineage>
        <taxon>Eukaryota</taxon>
        <taxon>Metazoa</taxon>
        <taxon>Ecdysozoa</taxon>
        <taxon>Nematoda</taxon>
        <taxon>Enoplea</taxon>
        <taxon>Dorylaimia</taxon>
        <taxon>Trichinellida</taxon>
        <taxon>Trichinellidae</taxon>
        <taxon>Trichinella</taxon>
    </lineage>
</organism>
<sequence length="59" mass="6758">MSLVTRSGRLMMTAWCTIEQQAGNLALLKARRLIWLLISFTVPSMHAVRSVYPYPYPMS</sequence>
<dbReference type="AlphaFoldDB" id="A0A1Y3EH95"/>
<feature type="non-terminal residue" evidence="1">
    <location>
        <position position="59"/>
    </location>
</feature>
<protein>
    <submittedName>
        <fullName evidence="1">Uncharacterized protein</fullName>
    </submittedName>
</protein>
<evidence type="ECO:0000313" key="2">
    <source>
        <dbReference type="Proteomes" id="UP000243006"/>
    </source>
</evidence>
<dbReference type="EMBL" id="LVZM01012458">
    <property type="protein sequence ID" value="OUC44513.1"/>
    <property type="molecule type" value="Genomic_DNA"/>
</dbReference>
<dbReference type="Proteomes" id="UP000243006">
    <property type="component" value="Unassembled WGS sequence"/>
</dbReference>
<evidence type="ECO:0000313" key="1">
    <source>
        <dbReference type="EMBL" id="OUC44513.1"/>
    </source>
</evidence>
<comment type="caution">
    <text evidence="1">The sequence shown here is derived from an EMBL/GenBank/DDBJ whole genome shotgun (WGS) entry which is preliminary data.</text>
</comment>
<gene>
    <name evidence="1" type="ORF">D917_09036</name>
</gene>
<proteinExistence type="predicted"/>
<reference evidence="1 2" key="1">
    <citation type="submission" date="2015-04" db="EMBL/GenBank/DDBJ databases">
        <title>Draft genome of the roundworm Trichinella nativa.</title>
        <authorList>
            <person name="Mitreva M."/>
        </authorList>
    </citation>
    <scope>NUCLEOTIDE SEQUENCE [LARGE SCALE GENOMIC DNA]</scope>
    <source>
        <strain evidence="1 2">ISS45</strain>
    </source>
</reference>
<name>A0A1Y3EH95_9BILA</name>
<accession>A0A1Y3EH95</accession>